<dbReference type="GO" id="GO:0005886">
    <property type="term" value="C:plasma membrane"/>
    <property type="evidence" value="ECO:0007669"/>
    <property type="project" value="UniProtKB-SubCell"/>
</dbReference>
<dbReference type="PANTHER" id="PTHR23521:SF2">
    <property type="entry name" value="TRANSPORTER MFS SUPERFAMILY"/>
    <property type="match status" value="1"/>
</dbReference>
<feature type="transmembrane region" description="Helical" evidence="7">
    <location>
        <begin position="166"/>
        <end position="185"/>
    </location>
</feature>
<evidence type="ECO:0000313" key="9">
    <source>
        <dbReference type="EMBL" id="BAX55163.1"/>
    </source>
</evidence>
<reference evidence="11" key="2">
    <citation type="submission" date="2017-05" db="EMBL/GenBank/DDBJ databases">
        <title>Whole genome sequence of fish pathogenic bacteria, Photobacterium damselae subsp. piscicida, strain 91-197, isolated from hybrid striped bass (Morone sp.) in USA.</title>
        <authorList>
            <person name="Teru Y."/>
            <person name="Hikima J."/>
            <person name="Kono T."/>
            <person name="Sakai M."/>
            <person name="Takano T."/>
            <person name="Hawke J.P."/>
            <person name="Takeyama H."/>
            <person name="Aoki T."/>
        </authorList>
    </citation>
    <scope>NUCLEOTIDE SEQUENCE [LARGE SCALE GENOMIC DNA]</scope>
    <source>
        <strain evidence="11">91-197</strain>
    </source>
</reference>
<keyword evidence="5 7" id="KW-1133">Transmembrane helix</keyword>
<feature type="transmembrane region" description="Helical" evidence="7">
    <location>
        <begin position="79"/>
        <end position="98"/>
    </location>
</feature>
<dbReference type="InterPro" id="IPR011701">
    <property type="entry name" value="MFS"/>
</dbReference>
<feature type="transmembrane region" description="Helical" evidence="7">
    <location>
        <begin position="206"/>
        <end position="232"/>
    </location>
</feature>
<protein>
    <submittedName>
        <fullName evidence="10">MFS transporter</fullName>
    </submittedName>
    <submittedName>
        <fullName evidence="9">MFS-type transporter YcaD</fullName>
    </submittedName>
</protein>
<reference evidence="9" key="1">
    <citation type="journal article" date="2017" name="Genome Announc.">
        <title>Whole-Genome Sequence of Photobacterium damselae subsp. piscicida Strain 91-197, Isolated from Hybrid Striped Bass (Morone sp.) in the United States.</title>
        <authorList>
            <person name="Teru Y."/>
            <person name="Hikima J."/>
            <person name="Kono T."/>
            <person name="Sakai M."/>
            <person name="Takano T."/>
            <person name="Hawke J.P."/>
            <person name="Takeyama H."/>
            <person name="Aoki T."/>
        </authorList>
    </citation>
    <scope>NUCLEOTIDE SEQUENCE</scope>
    <source>
        <strain evidence="9">91-197</strain>
    </source>
</reference>
<dbReference type="EMBL" id="AP018046">
    <property type="protein sequence ID" value="BAX55163.1"/>
    <property type="molecule type" value="Genomic_DNA"/>
</dbReference>
<dbReference type="PROSITE" id="PS50850">
    <property type="entry name" value="MFS"/>
    <property type="match status" value="1"/>
</dbReference>
<dbReference type="InterPro" id="IPR036259">
    <property type="entry name" value="MFS_trans_sf"/>
</dbReference>
<evidence type="ECO:0000313" key="10">
    <source>
        <dbReference type="EMBL" id="QOD58447.1"/>
    </source>
</evidence>
<feature type="transmembrane region" description="Helical" evidence="7">
    <location>
        <begin position="293"/>
        <end position="315"/>
    </location>
</feature>
<dbReference type="AlphaFoldDB" id="A0A1V1VE72"/>
<evidence type="ECO:0000256" key="1">
    <source>
        <dbReference type="ARBA" id="ARBA00004651"/>
    </source>
</evidence>
<dbReference type="SUPFAM" id="SSF103473">
    <property type="entry name" value="MFS general substrate transporter"/>
    <property type="match status" value="1"/>
</dbReference>
<feature type="transmembrane region" description="Helical" evidence="7">
    <location>
        <begin position="104"/>
        <end position="127"/>
    </location>
</feature>
<feature type="transmembrane region" description="Helical" evidence="7">
    <location>
        <begin position="327"/>
        <end position="347"/>
    </location>
</feature>
<evidence type="ECO:0000313" key="11">
    <source>
        <dbReference type="Proteomes" id="UP000218676"/>
    </source>
</evidence>
<dbReference type="GO" id="GO:0022857">
    <property type="term" value="F:transmembrane transporter activity"/>
    <property type="evidence" value="ECO:0007669"/>
    <property type="project" value="InterPro"/>
</dbReference>
<feature type="transmembrane region" description="Helical" evidence="7">
    <location>
        <begin position="359"/>
        <end position="379"/>
    </location>
</feature>
<evidence type="ECO:0000256" key="4">
    <source>
        <dbReference type="ARBA" id="ARBA00022692"/>
    </source>
</evidence>
<dbReference type="CDD" id="cd17477">
    <property type="entry name" value="MFS_YcaD_like"/>
    <property type="match status" value="1"/>
</dbReference>
<reference evidence="10 12" key="3">
    <citation type="submission" date="2020-09" db="EMBL/GenBank/DDBJ databases">
        <title>Complete, closed and curated genome sequences of Photobacterium damselae subsp. piscicida isolates from Australia indicate localised evolution and additional plasmid-borne pathogenicity mechanisms.</title>
        <authorList>
            <person name="Baseggio L."/>
            <person name="Silayeva O."/>
            <person name="Buller N."/>
            <person name="Landos M."/>
            <person name="Engelstaedter J."/>
            <person name="Barnes A.C."/>
        </authorList>
    </citation>
    <scope>NUCLEOTIDE SEQUENCE [LARGE SCALE GENOMIC DNA]</scope>
    <source>
        <strain evidence="10 12">AS-16-0540-1</strain>
    </source>
</reference>
<feature type="transmembrane region" description="Helical" evidence="7">
    <location>
        <begin position="139"/>
        <end position="160"/>
    </location>
</feature>
<feature type="transmembrane region" description="Helical" evidence="7">
    <location>
        <begin position="12"/>
        <end position="32"/>
    </location>
</feature>
<keyword evidence="3" id="KW-1003">Cell membrane</keyword>
<dbReference type="InterPro" id="IPR020846">
    <property type="entry name" value="MFS_dom"/>
</dbReference>
<keyword evidence="4 7" id="KW-0812">Transmembrane</keyword>
<proteinExistence type="predicted"/>
<evidence type="ECO:0000259" key="8">
    <source>
        <dbReference type="PROSITE" id="PS50850"/>
    </source>
</evidence>
<gene>
    <name evidence="10" type="ORF">IC627_16335</name>
    <name evidence="9" type="ORF">PDPUS_2_00577</name>
</gene>
<keyword evidence="6 7" id="KW-0472">Membrane</keyword>
<feature type="domain" description="Major facilitator superfamily (MFS) profile" evidence="8">
    <location>
        <begin position="206"/>
        <end position="388"/>
    </location>
</feature>
<evidence type="ECO:0000256" key="2">
    <source>
        <dbReference type="ARBA" id="ARBA00022448"/>
    </source>
</evidence>
<dbReference type="Pfam" id="PF07690">
    <property type="entry name" value="MFS_1"/>
    <property type="match status" value="1"/>
</dbReference>
<evidence type="ECO:0000313" key="12">
    <source>
        <dbReference type="Proteomes" id="UP000516656"/>
    </source>
</evidence>
<dbReference type="RefSeq" id="WP_086959361.1">
    <property type="nucleotide sequence ID" value="NZ_AP018046.1"/>
</dbReference>
<organism evidence="10 12">
    <name type="scientific">Photobacterium damsela subsp. piscicida</name>
    <name type="common">Pasteurella piscicida</name>
    <dbReference type="NCBI Taxonomy" id="38294"/>
    <lineage>
        <taxon>Bacteria</taxon>
        <taxon>Pseudomonadati</taxon>
        <taxon>Pseudomonadota</taxon>
        <taxon>Gammaproteobacteria</taxon>
        <taxon>Vibrionales</taxon>
        <taxon>Vibrionaceae</taxon>
        <taxon>Photobacterium</taxon>
    </lineage>
</organism>
<feature type="transmembrane region" description="Helical" evidence="7">
    <location>
        <begin position="270"/>
        <end position="287"/>
    </location>
</feature>
<feature type="transmembrane region" description="Helical" evidence="7">
    <location>
        <begin position="52"/>
        <end position="72"/>
    </location>
</feature>
<evidence type="ECO:0000256" key="6">
    <source>
        <dbReference type="ARBA" id="ARBA00023136"/>
    </source>
</evidence>
<sequence>MTQTTTLDCRKSNGIFVPVAGLTIFAVASGYLMSLVPLSLASFKIDSSYASWLASSYYVGLLIGSMMIEPIIVRIGHRISFIVFLSLLALTVVALPMFPNKDLWLFARLIAGMAVAGIFVVVESWLLIGDSAKERARRLGIYMTSLYGGTTIGQLAVGIFGTQGFGPFSVILGLLFVAILPPLFVRQGQPSCTEHKPLTLKQISRLSKAAIIGCITSGVVMGTIYGLMPLALKQSQLNTEQVGVLMAAIILGGMVIQPIVGQLSTRMSKTVLLALASLLGVFAMGITHLSSDFYILITALALLGMSSFALYPIAITLACDKLESSQIVAATQVMLFSYSVGSALGPIGANQFMAQPNGLMDFFFIVLLATAIYMLLASVRRKPQVLAS</sequence>
<dbReference type="PANTHER" id="PTHR23521">
    <property type="entry name" value="TRANSPORTER MFS SUPERFAMILY"/>
    <property type="match status" value="1"/>
</dbReference>
<evidence type="ECO:0000256" key="5">
    <source>
        <dbReference type="ARBA" id="ARBA00022989"/>
    </source>
</evidence>
<keyword evidence="2" id="KW-0813">Transport</keyword>
<dbReference type="Proteomes" id="UP000218676">
    <property type="component" value="Chromosome 2"/>
</dbReference>
<dbReference type="Proteomes" id="UP000516656">
    <property type="component" value="Chromosome 2"/>
</dbReference>
<dbReference type="InterPro" id="IPR047200">
    <property type="entry name" value="MFS_YcaD-like"/>
</dbReference>
<accession>A0A1V1VE72</accession>
<comment type="subcellular location">
    <subcellularLocation>
        <location evidence="1">Cell membrane</location>
        <topology evidence="1">Multi-pass membrane protein</topology>
    </subcellularLocation>
</comment>
<feature type="transmembrane region" description="Helical" evidence="7">
    <location>
        <begin position="244"/>
        <end position="263"/>
    </location>
</feature>
<name>A0A1V1VE72_PHODP</name>
<dbReference type="EMBL" id="CP061855">
    <property type="protein sequence ID" value="QOD58447.1"/>
    <property type="molecule type" value="Genomic_DNA"/>
</dbReference>
<evidence type="ECO:0000256" key="3">
    <source>
        <dbReference type="ARBA" id="ARBA00022475"/>
    </source>
</evidence>
<dbReference type="Gene3D" id="1.20.1250.20">
    <property type="entry name" value="MFS general substrate transporter like domains"/>
    <property type="match status" value="2"/>
</dbReference>
<evidence type="ECO:0000256" key="7">
    <source>
        <dbReference type="SAM" id="Phobius"/>
    </source>
</evidence>